<dbReference type="CDD" id="cd06346">
    <property type="entry name" value="PBP1_ABC_ligand_binding-like"/>
    <property type="match status" value="1"/>
</dbReference>
<dbReference type="RefSeq" id="WP_092915758.1">
    <property type="nucleotide sequence ID" value="NZ_FOZN01000001.1"/>
</dbReference>
<evidence type="ECO:0000313" key="6">
    <source>
        <dbReference type="Proteomes" id="UP000198506"/>
    </source>
</evidence>
<organism evidence="5 6">
    <name type="scientific">Agrococcus baldri</name>
    <dbReference type="NCBI Taxonomy" id="153730"/>
    <lineage>
        <taxon>Bacteria</taxon>
        <taxon>Bacillati</taxon>
        <taxon>Actinomycetota</taxon>
        <taxon>Actinomycetes</taxon>
        <taxon>Micrococcales</taxon>
        <taxon>Microbacteriaceae</taxon>
        <taxon>Agrococcus</taxon>
    </lineage>
</organism>
<proteinExistence type="inferred from homology"/>
<evidence type="ECO:0000256" key="2">
    <source>
        <dbReference type="ARBA" id="ARBA00022729"/>
    </source>
</evidence>
<feature type="signal peptide" evidence="3">
    <location>
        <begin position="1"/>
        <end position="32"/>
    </location>
</feature>
<gene>
    <name evidence="5" type="ORF">SAMN04487783_0649</name>
</gene>
<evidence type="ECO:0000313" key="5">
    <source>
        <dbReference type="EMBL" id="SFS02399.1"/>
    </source>
</evidence>
<comment type="caution">
    <text evidence="5">The sequence shown here is derived from an EMBL/GenBank/DDBJ whole genome shotgun (WGS) entry which is preliminary data.</text>
</comment>
<dbReference type="PROSITE" id="PS51257">
    <property type="entry name" value="PROKAR_LIPOPROTEIN"/>
    <property type="match status" value="1"/>
</dbReference>
<dbReference type="PANTHER" id="PTHR30483:SF6">
    <property type="entry name" value="PERIPLASMIC BINDING PROTEIN OF ABC TRANSPORTER FOR NATURAL AMINO ACIDS"/>
    <property type="match status" value="1"/>
</dbReference>
<comment type="similarity">
    <text evidence="1">Belongs to the leucine-binding protein family.</text>
</comment>
<name>A0AA94HKV7_9MICO</name>
<keyword evidence="6" id="KW-1185">Reference proteome</keyword>
<dbReference type="Pfam" id="PF13458">
    <property type="entry name" value="Peripla_BP_6"/>
    <property type="match status" value="1"/>
</dbReference>
<evidence type="ECO:0000256" key="1">
    <source>
        <dbReference type="ARBA" id="ARBA00010062"/>
    </source>
</evidence>
<protein>
    <submittedName>
        <fullName evidence="5">Amino acid/amide ABC transporter substrate-binding protein, HAAT family</fullName>
    </submittedName>
</protein>
<dbReference type="Proteomes" id="UP000198506">
    <property type="component" value="Unassembled WGS sequence"/>
</dbReference>
<accession>A0AA94HKV7</accession>
<dbReference type="SUPFAM" id="SSF53822">
    <property type="entry name" value="Periplasmic binding protein-like I"/>
    <property type="match status" value="1"/>
</dbReference>
<keyword evidence="2 3" id="KW-0732">Signal</keyword>
<feature type="domain" description="Leucine-binding protein" evidence="4">
    <location>
        <begin position="54"/>
        <end position="356"/>
    </location>
</feature>
<sequence length="423" mass="43830">MQSFLRTKGHSPRRYAALGAATAGVLLLAACAGGGTPAPSGSNGPDEGASDDTLYVGTVLPQTGNLAFLGPPEFAAVDLAAQELEAADYPYTIEVDHQDSGDTQTDIATQSVGTLVSAGADVIIGAASSGVSFTFIDQVIDAGVVQISPANTSPDFTDYEDDGYYWRTAPSDVLQGRVLGNLMVANGAASVGFITINDPYGTGLQENATAAIEAAGGTVTHSELYNPGDTNLATQVAAVMADSPDAIGILAFAETAQIVPELVTQGFDPAGMYFVDGNLSNSYNFPEGTLDGAMGTLPGNPADETFRERLLEVDPELEDYSYAPESYDAVVLAALAAVQGGSPDSDTIRDNMQSVSEGGTKCTAVADCLQLLADGEDIDYDGVSGPITFSDQGDPTEAYIGIYQYGADNQYTFVRTEFGSLNE</sequence>
<reference evidence="5 6" key="1">
    <citation type="submission" date="2016-10" db="EMBL/GenBank/DDBJ databases">
        <authorList>
            <person name="Varghese N."/>
            <person name="Submissions S."/>
        </authorList>
    </citation>
    <scope>NUCLEOTIDE SEQUENCE [LARGE SCALE GENOMIC DNA]</scope>
    <source>
        <strain evidence="5 6">IAM 15147</strain>
    </source>
</reference>
<dbReference type="EMBL" id="FOZN01000001">
    <property type="protein sequence ID" value="SFS02399.1"/>
    <property type="molecule type" value="Genomic_DNA"/>
</dbReference>
<dbReference type="InterPro" id="IPR028082">
    <property type="entry name" value="Peripla_BP_I"/>
</dbReference>
<evidence type="ECO:0000256" key="3">
    <source>
        <dbReference type="SAM" id="SignalP"/>
    </source>
</evidence>
<feature type="chain" id="PRO_5041650122" evidence="3">
    <location>
        <begin position="33"/>
        <end position="423"/>
    </location>
</feature>
<evidence type="ECO:0000259" key="4">
    <source>
        <dbReference type="Pfam" id="PF13458"/>
    </source>
</evidence>
<dbReference type="Gene3D" id="3.40.50.2300">
    <property type="match status" value="3"/>
</dbReference>
<dbReference type="InterPro" id="IPR051010">
    <property type="entry name" value="BCAA_transport"/>
</dbReference>
<dbReference type="AlphaFoldDB" id="A0AA94HKV7"/>
<dbReference type="PANTHER" id="PTHR30483">
    <property type="entry name" value="LEUCINE-SPECIFIC-BINDING PROTEIN"/>
    <property type="match status" value="1"/>
</dbReference>
<dbReference type="InterPro" id="IPR028081">
    <property type="entry name" value="Leu-bd"/>
</dbReference>